<dbReference type="Gene3D" id="3.40.50.720">
    <property type="entry name" value="NAD(P)-binding Rossmann-like Domain"/>
    <property type="match status" value="1"/>
</dbReference>
<feature type="domain" description="Gfo/Idh/MocA-like oxidoreductase N-terminal" evidence="1">
    <location>
        <begin position="61"/>
        <end position="131"/>
    </location>
</feature>
<dbReference type="GO" id="GO:0000166">
    <property type="term" value="F:nucleotide binding"/>
    <property type="evidence" value="ECO:0007669"/>
    <property type="project" value="InterPro"/>
</dbReference>
<dbReference type="SUPFAM" id="SSF51735">
    <property type="entry name" value="NAD(P)-binding Rossmann-fold domains"/>
    <property type="match status" value="1"/>
</dbReference>
<dbReference type="OrthoDB" id="128220at2"/>
<sequence>MKDLNIGMVGLDTSHASVFTRLLNDPGGEHHVRGGKVIKAFPGGSPDFELSVSRIGRITEEVRSHGVEIVDTLEEAAEGTDAVLLESVDGSTHLEQLRRLIVYGKPIFIDKPFSLSSSDAEEMAALASAYSTPIMSSSALRFSEGLRRVLSRQDKGAIIGADCFGPMDMIAGQGYFWYGIHAVEMLFAILGEGAEAVNAKWNNDHDFIVGQWRDGRIGTVRGYRSGSQQFGALVHFEKGTEYVNVAADTKPFYASLLEEIICFFQDGSPGIELSETLEIIRFIESAGASRVSGERVYMNRIHGK</sequence>
<accession>A0A0V8HFD5</accession>
<gene>
    <name evidence="2" type="ORF">GA0061094_3214</name>
</gene>
<dbReference type="RefSeq" id="WP_058299227.1">
    <property type="nucleotide sequence ID" value="NZ_FMAU01000004.1"/>
</dbReference>
<organism evidence="2 3">
    <name type="scientific">[Bacillus] enclensis</name>
    <dbReference type="NCBI Taxonomy" id="1402860"/>
    <lineage>
        <taxon>Bacteria</taxon>
        <taxon>Bacillati</taxon>
        <taxon>Bacillota</taxon>
        <taxon>Bacilli</taxon>
        <taxon>Bacillales</taxon>
        <taxon>Bacillaceae</taxon>
        <taxon>Rossellomorea</taxon>
    </lineage>
</organism>
<dbReference type="InterPro" id="IPR036291">
    <property type="entry name" value="NAD(P)-bd_dom_sf"/>
</dbReference>
<keyword evidence="3" id="KW-1185">Reference proteome</keyword>
<dbReference type="Proteomes" id="UP000181997">
    <property type="component" value="Unassembled WGS sequence"/>
</dbReference>
<protein>
    <submittedName>
        <fullName evidence="2">Predicted dehydrogenase</fullName>
    </submittedName>
</protein>
<dbReference type="EMBL" id="FMAU01000004">
    <property type="protein sequence ID" value="SCC22333.1"/>
    <property type="molecule type" value="Genomic_DNA"/>
</dbReference>
<reference evidence="3" key="1">
    <citation type="submission" date="2016-08" db="EMBL/GenBank/DDBJ databases">
        <authorList>
            <person name="Varghese N."/>
            <person name="Submissions Spin"/>
        </authorList>
    </citation>
    <scope>NUCLEOTIDE SEQUENCE [LARGE SCALE GENOMIC DNA]</scope>
    <source>
        <strain evidence="3">SGD-1123</strain>
    </source>
</reference>
<name>A0A0V8HFD5_9BACI</name>
<evidence type="ECO:0000313" key="3">
    <source>
        <dbReference type="Proteomes" id="UP000181997"/>
    </source>
</evidence>
<evidence type="ECO:0000313" key="2">
    <source>
        <dbReference type="EMBL" id="SCC22333.1"/>
    </source>
</evidence>
<dbReference type="Pfam" id="PF01408">
    <property type="entry name" value="GFO_IDH_MocA"/>
    <property type="match status" value="1"/>
</dbReference>
<evidence type="ECO:0000259" key="1">
    <source>
        <dbReference type="Pfam" id="PF01408"/>
    </source>
</evidence>
<dbReference type="AlphaFoldDB" id="A0A0V8HFD5"/>
<dbReference type="Gene3D" id="3.30.360.10">
    <property type="entry name" value="Dihydrodipicolinate Reductase, domain 2"/>
    <property type="match status" value="1"/>
</dbReference>
<proteinExistence type="predicted"/>
<dbReference type="InterPro" id="IPR000683">
    <property type="entry name" value="Gfo/Idh/MocA-like_OxRdtase_N"/>
</dbReference>